<name>A0A941GW04_9CHRO</name>
<dbReference type="Pfam" id="PF00805">
    <property type="entry name" value="Pentapeptide"/>
    <property type="match status" value="2"/>
</dbReference>
<dbReference type="Gene3D" id="2.160.20.80">
    <property type="entry name" value="E3 ubiquitin-protein ligase SopA"/>
    <property type="match status" value="1"/>
</dbReference>
<comment type="caution">
    <text evidence="2">The sequence shown here is derived from an EMBL/GenBank/DDBJ whole genome shotgun (WGS) entry which is preliminary data.</text>
</comment>
<dbReference type="SUPFAM" id="SSF141571">
    <property type="entry name" value="Pentapeptide repeat-like"/>
    <property type="match status" value="1"/>
</dbReference>
<keyword evidence="1" id="KW-0677">Repeat</keyword>
<gene>
    <name evidence="2" type="ORF">DSM107014_12155</name>
</gene>
<dbReference type="PANTHER" id="PTHR47485:SF1">
    <property type="entry name" value="THYLAKOID LUMENAL 17.4 KDA PROTEIN, CHLOROPLASTIC"/>
    <property type="match status" value="1"/>
</dbReference>
<evidence type="ECO:0000256" key="1">
    <source>
        <dbReference type="ARBA" id="ARBA00022737"/>
    </source>
</evidence>
<accession>A0A941GW04</accession>
<dbReference type="AlphaFoldDB" id="A0A941GW04"/>
<proteinExistence type="predicted"/>
<reference evidence="2" key="1">
    <citation type="submission" date="2021-02" db="EMBL/GenBank/DDBJ databases">
        <title>Metagenome analyses of Stigonema ocellatum DSM 106950, Chlorogloea purpurea SAG 13.99 and Gomphosphaeria aponina DSM 107014.</title>
        <authorList>
            <person name="Marter P."/>
            <person name="Huang S."/>
        </authorList>
    </citation>
    <scope>NUCLEOTIDE SEQUENCE</scope>
    <source>
        <strain evidence="2">JP213</strain>
    </source>
</reference>
<organism evidence="2 3">
    <name type="scientific">Gomphosphaeria aponina SAG 52.96 = DSM 107014</name>
    <dbReference type="NCBI Taxonomy" id="1521640"/>
    <lineage>
        <taxon>Bacteria</taxon>
        <taxon>Bacillati</taxon>
        <taxon>Cyanobacteriota</taxon>
        <taxon>Cyanophyceae</taxon>
        <taxon>Oscillatoriophycideae</taxon>
        <taxon>Chroococcales</taxon>
        <taxon>Gomphosphaeriaceae</taxon>
        <taxon>Gomphosphaeria</taxon>
    </lineage>
</organism>
<dbReference type="InterPro" id="IPR001646">
    <property type="entry name" value="5peptide_repeat"/>
</dbReference>
<evidence type="ECO:0000313" key="3">
    <source>
        <dbReference type="Proteomes" id="UP000767446"/>
    </source>
</evidence>
<dbReference type="PANTHER" id="PTHR47485">
    <property type="entry name" value="THYLAKOID LUMENAL 17.4 KDA PROTEIN, CHLOROPLASTIC"/>
    <property type="match status" value="1"/>
</dbReference>
<sequence length="357" mass="38851">MRLLQSQNQYPDCLSLELTAIPLLLTEEFDLYLTIHFNEQWEQLLDGRLKFGIKKGTLKLTLENSEIEAISETLGDSLGVSRETTTTWVFHSQPPAPVLKGSLPQAKLGKVKVKEQLYKIAASFVIEAADISVTDTEELWRHDLSPNKHGVLERYLAIFLLETKLKPYLSRVVLGSEGLKSEASLPDKEIAASTAAKVQAMIQSIYTAKTEDFLELVKLANLNIMTDFAGGNLLAAELSGVDLSGANLDQVNFRGANLTDADLSEANLSYAKFSGADLSGAYLENANLSNSDLHRASLALANLIGADLTGANLQEANLSNTSLSQARVRGARFGNNTGMSEEMKLTLEERGAIFAPC</sequence>
<evidence type="ECO:0000313" key="2">
    <source>
        <dbReference type="EMBL" id="MBR8828630.1"/>
    </source>
</evidence>
<dbReference type="Proteomes" id="UP000767446">
    <property type="component" value="Unassembled WGS sequence"/>
</dbReference>
<protein>
    <submittedName>
        <fullName evidence="2">Pentapeptide repeat-containing protein</fullName>
    </submittedName>
</protein>
<dbReference type="EMBL" id="JADQBC010000079">
    <property type="protein sequence ID" value="MBR8828630.1"/>
    <property type="molecule type" value="Genomic_DNA"/>
</dbReference>